<dbReference type="GO" id="GO:0005829">
    <property type="term" value="C:cytosol"/>
    <property type="evidence" value="ECO:0007669"/>
    <property type="project" value="TreeGrafter"/>
</dbReference>
<evidence type="ECO:0000256" key="1">
    <source>
        <dbReference type="ARBA" id="ARBA00001650"/>
    </source>
</evidence>
<evidence type="ECO:0000256" key="5">
    <source>
        <dbReference type="ARBA" id="ARBA00012158"/>
    </source>
</evidence>
<dbReference type="SUPFAM" id="SSF49785">
    <property type="entry name" value="Galactose-binding domain-like"/>
    <property type="match status" value="1"/>
</dbReference>
<dbReference type="GO" id="GO:0000224">
    <property type="term" value="F:peptide-N4-(N-acetyl-beta-glucosaminyl)asparagine amidase activity"/>
    <property type="evidence" value="ECO:0007669"/>
    <property type="project" value="UniProtKB-EC"/>
</dbReference>
<dbReference type="Pfam" id="PF04721">
    <property type="entry name" value="PAW"/>
    <property type="match status" value="1"/>
</dbReference>
<evidence type="ECO:0000259" key="13">
    <source>
        <dbReference type="PROSITE" id="PS51398"/>
    </source>
</evidence>
<keyword evidence="8" id="KW-0479">Metal-binding</keyword>
<reference evidence="14" key="1">
    <citation type="submission" date="2023-07" db="EMBL/GenBank/DDBJ databases">
        <title>Chromosome-level genome assembly of Artemia franciscana.</title>
        <authorList>
            <person name="Jo E."/>
        </authorList>
    </citation>
    <scope>NUCLEOTIDE SEQUENCE</scope>
    <source>
        <tissue evidence="14">Whole body</tissue>
    </source>
</reference>
<evidence type="ECO:0000256" key="7">
    <source>
        <dbReference type="ARBA" id="ARBA00022490"/>
    </source>
</evidence>
<dbReference type="InterPro" id="IPR008979">
    <property type="entry name" value="Galactose-bd-like_sf"/>
</dbReference>
<dbReference type="PROSITE" id="PS51398">
    <property type="entry name" value="PAW"/>
    <property type="match status" value="1"/>
</dbReference>
<dbReference type="InterPro" id="IPR002931">
    <property type="entry name" value="Transglutaminase-like"/>
</dbReference>
<dbReference type="EMBL" id="JAVRJZ010000112">
    <property type="protein sequence ID" value="KAK2703206.1"/>
    <property type="molecule type" value="Genomic_DNA"/>
</dbReference>
<evidence type="ECO:0000256" key="4">
    <source>
        <dbReference type="ARBA" id="ARBA00009390"/>
    </source>
</evidence>
<feature type="non-terminal residue" evidence="14">
    <location>
        <position position="1295"/>
    </location>
</feature>
<evidence type="ECO:0000256" key="8">
    <source>
        <dbReference type="ARBA" id="ARBA00022723"/>
    </source>
</evidence>
<evidence type="ECO:0000256" key="3">
    <source>
        <dbReference type="ARBA" id="ARBA00004496"/>
    </source>
</evidence>
<dbReference type="Gene3D" id="2.60.120.1020">
    <property type="entry name" value="Peptide N glycanase, PAW domain"/>
    <property type="match status" value="1"/>
</dbReference>
<dbReference type="InterPro" id="IPR050883">
    <property type="entry name" value="PNGase"/>
</dbReference>
<dbReference type="Gene3D" id="3.10.620.30">
    <property type="match status" value="1"/>
</dbReference>
<dbReference type="Pfam" id="PF01841">
    <property type="entry name" value="Transglut_core"/>
    <property type="match status" value="1"/>
</dbReference>
<evidence type="ECO:0000256" key="12">
    <source>
        <dbReference type="PROSITE-ProRule" id="PRU00731"/>
    </source>
</evidence>
<sequence length="1295" mass="145295">MNVITYDFFKNNGEQMEFYVKMEQQLREQFSRVLLYEDKELQQKARSLIPVEILETLVESQIEVLVIDEKVKETDVCRKEVLLNCLLVWFKEDFFSWFDVPKCSNCDLNMYTVGLLTPLPEEFLYGAMRVEGYSCRCGAQFRFPRYNHPEKLLETRTGRCGEWANCFTLMCRALGYETRYVYDFTDHVWTEVYSEKEQRWLHCDPCEGVIDTPLMYEIGWGKSLNYVFAFSKDEVQDVTWRYSSNHGLLRSRRTRISEASLIKCLLNITHERLNTYEWEKKSLVLDRRVRELVEIMFEKKPGDDEKQGRTSGSLAWRMARSETGSSVCPLISSGHVWITNATGTEGKYTIAYGCAENRYTVNGRDTGMSWEDGVFLSESIFRKEEKDWKMVYLARKSGTAFGKIAWKFKTETNEVIFRKVELKLPITIFEKGEATLSVLAADQTMLEKKIKSSFTEISFLDLNDSKEVTVELQLFGSSGDCAWQHSQLCRKSLNENNSTGDLIIALYVESENKVASNIGKRFPHIVLSWRSGSEHRHLFLLDPPPSSSSSRSFLYSGSTKPFDGTRSASKAKYSPTVTVLYVAFCKKNKISIVNGGYKDVIISIADNVVVSDEENFIEQLKGLIGSASEKLNKATHNQVYFDEITISLPSNWSLGSNNTASSAITFENANIRVINAEESPLGGGPWTSHSGLCGMQGDYISMTKEFVEGNGQFVEIFGSKEKAFIHEWAHFRWGVFEEYGFPGDSRFPYFYFPPGRTEQVAVYSAKDDLDGVYQTIDGANCTTTEAGVYDADCRFFPNEDNATSVSLMSFHYLPSALEFDDTLYHRKAVPSKQNQLCNYESVWETMMKHGEDFPSSRTDTKPTTFKIVKRISSPVIFAIFDAGLSTNPDADIEVIKSHLLSASESFIGKHFGFATYSSATTIKFDVRLPITYLEDSFQSGSIVGSALNSVTQSTDTSSTFSYPIDKAIRIVSDYGAPAGAVVYVIGYAGNDYRFGFLEPHVISLASENGIKIISQESGILTPANQLQRISNLTNGAHFQFSGAFSTEELDANLEGILAEFESVRQNLRVLVDCEYLLHGRPSWHEASLLDSSLASVESGTVVQEGHNEELPGHRVECDATIVVSEAVIAVQESTLSFTLDALMTDELYFFVTGNRFGVGNLGTCSSKVADPTGVETDSIFQANWGREGNQNAILFSAVTASSGNWTVKTTCAATANFWVDVILKTNNIDSVQIKLWSSAVSPENVTPPLRIFAKPMIGQFNAGNLKLKAHIRDVNSVPMRPSQYFTINLGDDGFG</sequence>
<dbReference type="PANTHER" id="PTHR12143">
    <property type="entry name" value="PEPTIDE N-GLYCANASE PNGASE -RELATED"/>
    <property type="match status" value="1"/>
</dbReference>
<dbReference type="GO" id="GO:0046872">
    <property type="term" value="F:metal ion binding"/>
    <property type="evidence" value="ECO:0007669"/>
    <property type="project" value="UniProtKB-KW"/>
</dbReference>
<comment type="cofactor">
    <cofactor evidence="2">
        <name>Zn(2+)</name>
        <dbReference type="ChEBI" id="CHEBI:29105"/>
    </cofactor>
</comment>
<evidence type="ECO:0000256" key="10">
    <source>
        <dbReference type="ARBA" id="ARBA00022833"/>
    </source>
</evidence>
<dbReference type="EC" id="3.5.1.52" evidence="5"/>
<dbReference type="InterPro" id="IPR006588">
    <property type="entry name" value="Peptide_N_glycanase_PAW_dom"/>
</dbReference>
<keyword evidence="15" id="KW-1185">Reference proteome</keyword>
<dbReference type="InterPro" id="IPR038765">
    <property type="entry name" value="Papain-like_cys_pep_sf"/>
</dbReference>
<evidence type="ECO:0000256" key="11">
    <source>
        <dbReference type="ARBA" id="ARBA00032901"/>
    </source>
</evidence>
<comment type="catalytic activity">
    <reaction evidence="1">
        <text>Hydrolysis of an N(4)-(acetyl-beta-D-glucosaminyl)asparagine residue in which the glucosamine residue may be further glycosylated, to yield a (substituted) N-acetyl-beta-D-glucosaminylamine and a peptide containing an aspartate residue.</text>
        <dbReference type="EC" id="3.5.1.52"/>
    </reaction>
</comment>
<dbReference type="SUPFAM" id="SSF54001">
    <property type="entry name" value="Cysteine proteinases"/>
    <property type="match status" value="1"/>
</dbReference>
<comment type="caution">
    <text evidence="14">The sequence shown here is derived from an EMBL/GenBank/DDBJ whole genome shotgun (WGS) entry which is preliminary data.</text>
</comment>
<evidence type="ECO:0000256" key="2">
    <source>
        <dbReference type="ARBA" id="ARBA00001947"/>
    </source>
</evidence>
<feature type="domain" description="PAW" evidence="13">
    <location>
        <begin position="305"/>
        <end position="511"/>
    </location>
</feature>
<comment type="subcellular location">
    <subcellularLocation>
        <location evidence="3">Cytoplasm</location>
    </subcellularLocation>
</comment>
<gene>
    <name evidence="14" type="ORF">QYM36_018286</name>
</gene>
<evidence type="ECO:0000313" key="15">
    <source>
        <dbReference type="Proteomes" id="UP001187531"/>
    </source>
</evidence>
<evidence type="ECO:0000256" key="9">
    <source>
        <dbReference type="ARBA" id="ARBA00022801"/>
    </source>
</evidence>
<keyword evidence="10" id="KW-0862">Zinc</keyword>
<proteinExistence type="inferred from homology"/>
<evidence type="ECO:0000256" key="6">
    <source>
        <dbReference type="ARBA" id="ARBA00018546"/>
    </source>
</evidence>
<dbReference type="Proteomes" id="UP001187531">
    <property type="component" value="Unassembled WGS sequence"/>
</dbReference>
<organism evidence="14 15">
    <name type="scientific">Artemia franciscana</name>
    <name type="common">Brine shrimp</name>
    <name type="synonym">Artemia sanfranciscana</name>
    <dbReference type="NCBI Taxonomy" id="6661"/>
    <lineage>
        <taxon>Eukaryota</taxon>
        <taxon>Metazoa</taxon>
        <taxon>Ecdysozoa</taxon>
        <taxon>Arthropoda</taxon>
        <taxon>Crustacea</taxon>
        <taxon>Branchiopoda</taxon>
        <taxon>Anostraca</taxon>
        <taxon>Artemiidae</taxon>
        <taxon>Artemia</taxon>
    </lineage>
</organism>
<accession>A0AA88H996</accession>
<evidence type="ECO:0000313" key="14">
    <source>
        <dbReference type="EMBL" id="KAK2703206.1"/>
    </source>
</evidence>
<keyword evidence="7" id="KW-0963">Cytoplasm</keyword>
<dbReference type="InterPro" id="IPR013642">
    <property type="entry name" value="CLCA_N"/>
</dbReference>
<dbReference type="InterPro" id="IPR038680">
    <property type="entry name" value="PAW_sf"/>
</dbReference>
<dbReference type="GO" id="GO:0006516">
    <property type="term" value="P:glycoprotein catabolic process"/>
    <property type="evidence" value="ECO:0007669"/>
    <property type="project" value="InterPro"/>
</dbReference>
<dbReference type="GO" id="GO:0005634">
    <property type="term" value="C:nucleus"/>
    <property type="evidence" value="ECO:0007669"/>
    <property type="project" value="TreeGrafter"/>
</dbReference>
<dbReference type="Gene3D" id="2.20.25.10">
    <property type="match status" value="1"/>
</dbReference>
<name>A0AA88H996_ARTSF</name>
<comment type="similarity">
    <text evidence="4 12">Belongs to the transglutaminase-like superfamily. PNGase family.</text>
</comment>
<dbReference type="Pfam" id="PF08434">
    <property type="entry name" value="CLCA"/>
    <property type="match status" value="1"/>
</dbReference>
<dbReference type="SMART" id="SM00460">
    <property type="entry name" value="TGc"/>
    <property type="match status" value="1"/>
</dbReference>
<dbReference type="PANTHER" id="PTHR12143:SF19">
    <property type="entry name" value="PEPTIDE-N(4)-(N-ACETYL-BETA-GLUCOSAMINYL)ASPARAGINE AMIDASE"/>
    <property type="match status" value="1"/>
</dbReference>
<protein>
    <recommendedName>
        <fullName evidence="6">Peptide-N(4)-(N-acetyl-beta-glucosaminyl)asparagine amidase</fullName>
        <ecNumber evidence="5">3.5.1.52</ecNumber>
    </recommendedName>
    <alternativeName>
        <fullName evidence="11">Peptide:N-glycanase</fullName>
    </alternativeName>
</protein>
<keyword evidence="9" id="KW-0378">Hydrolase</keyword>